<dbReference type="EMBL" id="BSRA01000005">
    <property type="protein sequence ID" value="GLV13455.1"/>
    <property type="molecule type" value="Genomic_DNA"/>
</dbReference>
<comment type="caution">
    <text evidence="1">The sequence shown here is derived from an EMBL/GenBank/DDBJ whole genome shotgun (WGS) entry which is preliminary data.</text>
</comment>
<gene>
    <name evidence="1" type="ORF">Heshes_11390</name>
</gene>
<organism evidence="1 2">
    <name type="scientific">Alicyclobacillus hesperidum</name>
    <dbReference type="NCBI Taxonomy" id="89784"/>
    <lineage>
        <taxon>Bacteria</taxon>
        <taxon>Bacillati</taxon>
        <taxon>Bacillota</taxon>
        <taxon>Bacilli</taxon>
        <taxon>Bacillales</taxon>
        <taxon>Alicyclobacillaceae</taxon>
        <taxon>Alicyclobacillus</taxon>
    </lineage>
</organism>
<sequence length="59" mass="7017">MSLKVFDEDVTRFEQPSREAFFPTLGWTGTDLPVLFGKKVFFVHNGYLMWEWSRWTDGI</sequence>
<protein>
    <submittedName>
        <fullName evidence="1">Uncharacterized protein</fullName>
    </submittedName>
</protein>
<dbReference type="AlphaFoldDB" id="A0AA37U481"/>
<dbReference type="Proteomes" id="UP001157137">
    <property type="component" value="Unassembled WGS sequence"/>
</dbReference>
<proteinExistence type="predicted"/>
<evidence type="ECO:0000313" key="1">
    <source>
        <dbReference type="EMBL" id="GLV13455.1"/>
    </source>
</evidence>
<evidence type="ECO:0000313" key="2">
    <source>
        <dbReference type="Proteomes" id="UP001157137"/>
    </source>
</evidence>
<reference evidence="1" key="1">
    <citation type="submission" date="2023-02" db="EMBL/GenBank/DDBJ databases">
        <title>Proposal of a novel subspecies: Alicyclobacillus hesperidum subspecies aegle.</title>
        <authorList>
            <person name="Goto K."/>
            <person name="Fujii T."/>
            <person name="Yasui K."/>
            <person name="Mochida K."/>
            <person name="Kato-Tanaka Y."/>
            <person name="Morohoshi S."/>
            <person name="An S.Y."/>
            <person name="Kasai H."/>
            <person name="Yokota A."/>
        </authorList>
    </citation>
    <scope>NUCLEOTIDE SEQUENCE</scope>
    <source>
        <strain evidence="1">DSM 12766</strain>
    </source>
</reference>
<accession>A0AA37U481</accession>
<name>A0AA37U481_9BACL</name>